<keyword evidence="3 6" id="KW-1133">Transmembrane helix</keyword>
<evidence type="ECO:0000259" key="7">
    <source>
        <dbReference type="PROSITE" id="PS51469"/>
    </source>
</evidence>
<feature type="compositionally biased region" description="Acidic residues" evidence="5">
    <location>
        <begin position="160"/>
        <end position="176"/>
    </location>
</feature>
<feature type="region of interest" description="Disordered" evidence="5">
    <location>
        <begin position="1"/>
        <end position="58"/>
    </location>
</feature>
<dbReference type="PROSITE" id="PS51469">
    <property type="entry name" value="SUN"/>
    <property type="match status" value="1"/>
</dbReference>
<dbReference type="GO" id="GO:0034993">
    <property type="term" value="C:meiotic nuclear membrane microtubule tethering complex"/>
    <property type="evidence" value="ECO:0007669"/>
    <property type="project" value="TreeGrafter"/>
</dbReference>
<dbReference type="InterPro" id="IPR045119">
    <property type="entry name" value="SUN1-5"/>
</dbReference>
<keyword evidence="9" id="KW-1185">Reference proteome</keyword>
<evidence type="ECO:0000256" key="3">
    <source>
        <dbReference type="ARBA" id="ARBA00022989"/>
    </source>
</evidence>
<feature type="compositionally biased region" description="Basic and acidic residues" evidence="5">
    <location>
        <begin position="1"/>
        <end position="11"/>
    </location>
</feature>
<feature type="compositionally biased region" description="Polar residues" evidence="5">
    <location>
        <begin position="177"/>
        <end position="190"/>
    </location>
</feature>
<dbReference type="Pfam" id="PF07738">
    <property type="entry name" value="Sad1_UNC"/>
    <property type="match status" value="1"/>
</dbReference>
<feature type="compositionally biased region" description="Polar residues" evidence="5">
    <location>
        <begin position="126"/>
        <end position="140"/>
    </location>
</feature>
<dbReference type="Gene3D" id="2.60.120.260">
    <property type="entry name" value="Galactose-binding domain-like"/>
    <property type="match status" value="1"/>
</dbReference>
<keyword evidence="2 6" id="KW-0812">Transmembrane</keyword>
<dbReference type="OrthoDB" id="342281at2759"/>
<evidence type="ECO:0000256" key="5">
    <source>
        <dbReference type="SAM" id="MobiDB-lite"/>
    </source>
</evidence>
<sequence>MSHISRGEPTPRRSVRIQSGTSVTSYREGATPGRGLRSTKKQGPLPKVKPSQSQAYGSTARLLTADELLIPQTGFAQAFDNQRGTAIDRDEELRRKKQQQSQQQERDDVENGDDAVSIDPSDSESEASNRQSPTQATATTRLGAIPNLNPNAIRPQPPYEEQDEEDEEDDDDDDENVTPTPSSVGDTSKSFGVVHEGGMLHLRRREQSISLNEFNAIRRQDKLRATGASPKVPAPQRPEIRNGAPIRRIPPQAAEDGQVEDPRENPFMDFISTHKNLLRYLLAAILAIVFGIVFVNSGSTDKNPSIWNAFQSRMDYAHDMLVEWIQPPEPVEIDADVRMNPSEPGYDSFYDRLLKLERGTKNMTATINGLRVHLPPTVIVNLRKDGSVALTDEFWRAIFAKLQADQDHVWDAYFEKNRKKISQQLSGSIGKNGQVTSISRNEVINIIQDWYKDNSVKVNKKMADAFTNLSKDLTASAKKDVAKAVLDEIRIQSLALANIVANIELNLRKVNYFSPGNGANVNTKESSSTYTRSPSSMGTKLSSALFSSRRSPPMAALQTWTEPGDCWCASPDNDKLGLLQLSVSLGQPTLPTQVTIEHLPKAASLDISSAPKDVELWVPAANAEGLSDCLPGPTGYVCIGRFSYNIHGPNHVQTFMLDGEATAPVAKALVRVTSNWGSDHTCMYRVRLHGERVD</sequence>
<comment type="caution">
    <text evidence="8">The sequence shown here is derived from an EMBL/GenBank/DDBJ whole genome shotgun (WGS) entry which is preliminary data.</text>
</comment>
<protein>
    <submittedName>
        <fullName evidence="8">UNC-like C-terminal-domain-containing protein</fullName>
    </submittedName>
</protein>
<dbReference type="EMBL" id="JAGMWT010000004">
    <property type="protein sequence ID" value="KAH7130493.1"/>
    <property type="molecule type" value="Genomic_DNA"/>
</dbReference>
<dbReference type="PANTHER" id="PTHR12911">
    <property type="entry name" value="SAD1/UNC-84-LIKE PROTEIN-RELATED"/>
    <property type="match status" value="1"/>
</dbReference>
<comment type="subcellular location">
    <subcellularLocation>
        <location evidence="1">Membrane</location>
    </subcellularLocation>
</comment>
<feature type="region of interest" description="Disordered" evidence="5">
    <location>
        <begin position="225"/>
        <end position="244"/>
    </location>
</feature>
<evidence type="ECO:0000313" key="9">
    <source>
        <dbReference type="Proteomes" id="UP000700596"/>
    </source>
</evidence>
<dbReference type="PANTHER" id="PTHR12911:SF8">
    <property type="entry name" value="KLAROID PROTEIN-RELATED"/>
    <property type="match status" value="1"/>
</dbReference>
<feature type="compositionally biased region" description="Polar residues" evidence="5">
    <location>
        <begin position="16"/>
        <end position="25"/>
    </location>
</feature>
<dbReference type="AlphaFoldDB" id="A0A9P9E419"/>
<evidence type="ECO:0000313" key="8">
    <source>
        <dbReference type="EMBL" id="KAH7130493.1"/>
    </source>
</evidence>
<evidence type="ECO:0000256" key="4">
    <source>
        <dbReference type="ARBA" id="ARBA00023136"/>
    </source>
</evidence>
<reference evidence="8" key="1">
    <citation type="journal article" date="2021" name="Nat. Commun.">
        <title>Genetic determinants of endophytism in the Arabidopsis root mycobiome.</title>
        <authorList>
            <person name="Mesny F."/>
            <person name="Miyauchi S."/>
            <person name="Thiergart T."/>
            <person name="Pickel B."/>
            <person name="Atanasova L."/>
            <person name="Karlsson M."/>
            <person name="Huettel B."/>
            <person name="Barry K.W."/>
            <person name="Haridas S."/>
            <person name="Chen C."/>
            <person name="Bauer D."/>
            <person name="Andreopoulos W."/>
            <person name="Pangilinan J."/>
            <person name="LaButti K."/>
            <person name="Riley R."/>
            <person name="Lipzen A."/>
            <person name="Clum A."/>
            <person name="Drula E."/>
            <person name="Henrissat B."/>
            <person name="Kohler A."/>
            <person name="Grigoriev I.V."/>
            <person name="Martin F.M."/>
            <person name="Hacquard S."/>
        </authorList>
    </citation>
    <scope>NUCLEOTIDE SEQUENCE</scope>
    <source>
        <strain evidence="8">MPI-CAGE-CH-0243</strain>
    </source>
</reference>
<dbReference type="Proteomes" id="UP000700596">
    <property type="component" value="Unassembled WGS sequence"/>
</dbReference>
<proteinExistence type="predicted"/>
<feature type="transmembrane region" description="Helical" evidence="6">
    <location>
        <begin position="277"/>
        <end position="295"/>
    </location>
</feature>
<evidence type="ECO:0000256" key="1">
    <source>
        <dbReference type="ARBA" id="ARBA00004370"/>
    </source>
</evidence>
<organism evidence="8 9">
    <name type="scientific">Dendryphion nanum</name>
    <dbReference type="NCBI Taxonomy" id="256645"/>
    <lineage>
        <taxon>Eukaryota</taxon>
        <taxon>Fungi</taxon>
        <taxon>Dikarya</taxon>
        <taxon>Ascomycota</taxon>
        <taxon>Pezizomycotina</taxon>
        <taxon>Dothideomycetes</taxon>
        <taxon>Pleosporomycetidae</taxon>
        <taxon>Pleosporales</taxon>
        <taxon>Torulaceae</taxon>
        <taxon>Dendryphion</taxon>
    </lineage>
</organism>
<accession>A0A9P9E419</accession>
<name>A0A9P9E419_9PLEO</name>
<evidence type="ECO:0000256" key="6">
    <source>
        <dbReference type="SAM" id="Phobius"/>
    </source>
</evidence>
<feature type="domain" description="SUN" evidence="7">
    <location>
        <begin position="518"/>
        <end position="693"/>
    </location>
</feature>
<feature type="region of interest" description="Disordered" evidence="5">
    <location>
        <begin position="75"/>
        <end position="192"/>
    </location>
</feature>
<dbReference type="InterPro" id="IPR012919">
    <property type="entry name" value="SUN_dom"/>
</dbReference>
<evidence type="ECO:0000256" key="2">
    <source>
        <dbReference type="ARBA" id="ARBA00022692"/>
    </source>
</evidence>
<dbReference type="GO" id="GO:0043495">
    <property type="term" value="F:protein-membrane adaptor activity"/>
    <property type="evidence" value="ECO:0007669"/>
    <property type="project" value="TreeGrafter"/>
</dbReference>
<gene>
    <name evidence="8" type="ORF">B0J11DRAFT_429493</name>
</gene>
<keyword evidence="4 6" id="KW-0472">Membrane</keyword>